<dbReference type="Proteomes" id="UP000183371">
    <property type="component" value="Unassembled WGS sequence"/>
</dbReference>
<proteinExistence type="predicted"/>
<organism evidence="1 2">
    <name type="scientific">Pseudovibrio denitrificans</name>
    <dbReference type="NCBI Taxonomy" id="258256"/>
    <lineage>
        <taxon>Bacteria</taxon>
        <taxon>Pseudomonadati</taxon>
        <taxon>Pseudomonadota</taxon>
        <taxon>Alphaproteobacteria</taxon>
        <taxon>Hyphomicrobiales</taxon>
        <taxon>Stappiaceae</taxon>
        <taxon>Pseudovibrio</taxon>
    </lineage>
</organism>
<dbReference type="AlphaFoldDB" id="A0A1I6Z8K6"/>
<evidence type="ECO:0000313" key="1">
    <source>
        <dbReference type="EMBL" id="SFT59003.1"/>
    </source>
</evidence>
<dbReference type="SUPFAM" id="SSF55785">
    <property type="entry name" value="PYP-like sensor domain (PAS domain)"/>
    <property type="match status" value="1"/>
</dbReference>
<protein>
    <submittedName>
        <fullName evidence="1">PAS domain-containing protein</fullName>
    </submittedName>
</protein>
<reference evidence="2" key="1">
    <citation type="submission" date="2016-10" db="EMBL/GenBank/DDBJ databases">
        <authorList>
            <person name="Varghese N."/>
            <person name="Submissions S."/>
        </authorList>
    </citation>
    <scope>NUCLEOTIDE SEQUENCE [LARGE SCALE GENOMIC DNA]</scope>
    <source>
        <strain evidence="2">DSM 17465</strain>
    </source>
</reference>
<dbReference type="Gene3D" id="3.30.450.20">
    <property type="entry name" value="PAS domain"/>
    <property type="match status" value="1"/>
</dbReference>
<sequence>MTDNNNELPEVTDQRILEAWKLSGWADRLLEEAGIGVTIIDKDGKLLYYNKWASENLDRQPRHIGHNVKENHRRSITNPRFDAMLQLFRDGRKDPVRYVANPYGTTTILVTVSPIHIDEELVGFSQFVLLKEEVQELCCLFDQHGRDPFEKDMLPNGPPT</sequence>
<name>A0A1I6Z8K6_9HYPH</name>
<keyword evidence="2" id="KW-1185">Reference proteome</keyword>
<dbReference type="InterPro" id="IPR035965">
    <property type="entry name" value="PAS-like_dom_sf"/>
</dbReference>
<evidence type="ECO:0000313" key="2">
    <source>
        <dbReference type="Proteomes" id="UP000183371"/>
    </source>
</evidence>
<dbReference type="RefSeq" id="WP_054784913.1">
    <property type="nucleotide sequence ID" value="NZ_FPBD01000002.1"/>
</dbReference>
<dbReference type="Pfam" id="PF13596">
    <property type="entry name" value="PAS_10"/>
    <property type="match status" value="1"/>
</dbReference>
<accession>A0A1I6Z8K6</accession>
<dbReference type="EMBL" id="FPBD01000002">
    <property type="protein sequence ID" value="SFT59003.1"/>
    <property type="molecule type" value="Genomic_DNA"/>
</dbReference>
<gene>
    <name evidence="1" type="ORF">SAMN05444141_102150</name>
</gene>